<comment type="caution">
    <text evidence="1">The sequence shown here is derived from an EMBL/GenBank/DDBJ whole genome shotgun (WGS) entry which is preliminary data.</text>
</comment>
<reference evidence="1 2" key="1">
    <citation type="submission" date="2019-07" db="EMBL/GenBank/DDBJ databases">
        <title>Genomic Encyclopedia of Type Strains, Phase IV (KMG-IV): sequencing the most valuable type-strain genomes for metagenomic binning, comparative biology and taxonomic classification.</title>
        <authorList>
            <person name="Goeker M."/>
        </authorList>
    </citation>
    <scope>NUCLEOTIDE SEQUENCE [LARGE SCALE GENOMIC DNA]</scope>
    <source>
        <strain evidence="1 2">DSM 18961</strain>
    </source>
</reference>
<dbReference type="RefSeq" id="WP_170245906.1">
    <property type="nucleotide sequence ID" value="NZ_VNIA01000001.1"/>
</dbReference>
<dbReference type="AlphaFoldDB" id="A0A5S5DYL7"/>
<gene>
    <name evidence="1" type="ORF">C7447_101951</name>
</gene>
<evidence type="ECO:0000313" key="2">
    <source>
        <dbReference type="Proteomes" id="UP000323136"/>
    </source>
</evidence>
<proteinExistence type="predicted"/>
<accession>A0A5S5DYL7</accession>
<dbReference type="EMBL" id="VNIA01000001">
    <property type="protein sequence ID" value="TYQ00339.1"/>
    <property type="molecule type" value="Genomic_DNA"/>
</dbReference>
<organism evidence="1 2">
    <name type="scientific">Tenacibaculum adriaticum</name>
    <dbReference type="NCBI Taxonomy" id="413713"/>
    <lineage>
        <taxon>Bacteria</taxon>
        <taxon>Pseudomonadati</taxon>
        <taxon>Bacteroidota</taxon>
        <taxon>Flavobacteriia</taxon>
        <taxon>Flavobacteriales</taxon>
        <taxon>Flavobacteriaceae</taxon>
        <taxon>Tenacibaculum</taxon>
    </lineage>
</organism>
<name>A0A5S5DYL7_9FLAO</name>
<dbReference type="Proteomes" id="UP000323136">
    <property type="component" value="Unassembled WGS sequence"/>
</dbReference>
<protein>
    <submittedName>
        <fullName evidence="1">Uncharacterized protein</fullName>
    </submittedName>
</protein>
<keyword evidence="2" id="KW-1185">Reference proteome</keyword>
<evidence type="ECO:0000313" key="1">
    <source>
        <dbReference type="EMBL" id="TYQ00339.1"/>
    </source>
</evidence>
<sequence length="50" mass="5497">MKKQILNLGKALSKYEQKQISGGECVNVDPIRKTSTIGECDPNSIYSTPL</sequence>